<dbReference type="EMBL" id="QEAP01000314">
    <property type="protein sequence ID" value="TPX69526.1"/>
    <property type="molecule type" value="Genomic_DNA"/>
</dbReference>
<dbReference type="Proteomes" id="UP000320333">
    <property type="component" value="Unassembled WGS sequence"/>
</dbReference>
<dbReference type="InterPro" id="IPR005033">
    <property type="entry name" value="YEATS"/>
</dbReference>
<dbReference type="GO" id="GO:0006355">
    <property type="term" value="P:regulation of DNA-templated transcription"/>
    <property type="evidence" value="ECO:0007669"/>
    <property type="project" value="InterPro"/>
</dbReference>
<dbReference type="PROSITE" id="PS51037">
    <property type="entry name" value="YEATS"/>
    <property type="match status" value="1"/>
</dbReference>
<evidence type="ECO:0000256" key="1">
    <source>
        <dbReference type="ARBA" id="ARBA00023242"/>
    </source>
</evidence>
<reference evidence="5 6" key="1">
    <citation type="journal article" date="2019" name="Sci. Rep.">
        <title>Comparative genomics of chytrid fungi reveal insights into the obligate biotrophic and pathogenic lifestyle of Synchytrium endobioticum.</title>
        <authorList>
            <person name="van de Vossenberg B.T.L.H."/>
            <person name="Warris S."/>
            <person name="Nguyen H.D.T."/>
            <person name="van Gent-Pelzer M.P.E."/>
            <person name="Joly D.L."/>
            <person name="van de Geest H.C."/>
            <person name="Bonants P.J.M."/>
            <person name="Smith D.S."/>
            <person name="Levesque C.A."/>
            <person name="van der Lee T.A.J."/>
        </authorList>
    </citation>
    <scope>NUCLEOTIDE SEQUENCE [LARGE SCALE GENOMIC DNA]</scope>
    <source>
        <strain evidence="5 6">CBS 675.73</strain>
    </source>
</reference>
<protein>
    <recommendedName>
        <fullName evidence="4">YEATS domain-containing protein</fullName>
    </recommendedName>
</protein>
<dbReference type="OrthoDB" id="1741717at2759"/>
<keyword evidence="6" id="KW-1185">Reference proteome</keyword>
<dbReference type="PANTHER" id="PTHR23195">
    <property type="entry name" value="YEATS DOMAIN"/>
    <property type="match status" value="1"/>
</dbReference>
<dbReference type="GO" id="GO:0005634">
    <property type="term" value="C:nucleus"/>
    <property type="evidence" value="ECO:0007669"/>
    <property type="project" value="UniProtKB-SubCell"/>
</dbReference>
<evidence type="ECO:0000259" key="4">
    <source>
        <dbReference type="PROSITE" id="PS51037"/>
    </source>
</evidence>
<evidence type="ECO:0000256" key="3">
    <source>
        <dbReference type="SAM" id="MobiDB-lite"/>
    </source>
</evidence>
<evidence type="ECO:0000313" key="6">
    <source>
        <dbReference type="Proteomes" id="UP000320333"/>
    </source>
</evidence>
<dbReference type="InterPro" id="IPR055129">
    <property type="entry name" value="YEATS_dom"/>
</dbReference>
<name>A0A507F217_9FUNG</name>
<proteinExistence type="predicted"/>
<feature type="region of interest" description="Disordered" evidence="3">
    <location>
        <begin position="332"/>
        <end position="355"/>
    </location>
</feature>
<dbReference type="STRING" id="246404.A0A507F217"/>
<keyword evidence="1 2" id="KW-0539">Nucleus</keyword>
<dbReference type="Pfam" id="PF03366">
    <property type="entry name" value="YEATS"/>
    <property type="match status" value="1"/>
</dbReference>
<accession>A0A507F217</accession>
<evidence type="ECO:0000313" key="5">
    <source>
        <dbReference type="EMBL" id="TPX69526.1"/>
    </source>
</evidence>
<dbReference type="InterPro" id="IPR038704">
    <property type="entry name" value="YEAST_sf"/>
</dbReference>
<comment type="subcellular location">
    <subcellularLocation>
        <location evidence="2">Nucleus</location>
    </subcellularLocation>
</comment>
<dbReference type="AlphaFoldDB" id="A0A507F217"/>
<dbReference type="InterPro" id="IPR055127">
    <property type="entry name" value="YEATS2_3HBD"/>
</dbReference>
<feature type="domain" description="YEATS" evidence="4">
    <location>
        <begin position="361"/>
        <end position="521"/>
    </location>
</feature>
<sequence length="952" mass="105766">MTDQNERLRHAIRTHFELEILLRQKERSAILRQIELNNQLKQKVIAFNAALLAKQTLATQKRSDSIPPAEASTPEPAKELETICGADGKPVRLVCPVPLCTRTQFASAHGFLSHCRNSHHVRFSSKAEAIAKCGVPLDEDATSADKPKELNLPVALVPAPPETIEDTPENLEGALLAHREDGVLVNRSDFVSVHGFISHCRNAHRRKFPSFMVAIRLCGIPVVSASEKNLGGNKPESAVPLAFDLPSTVVRESDIKQSTQTLTSSNMQVTGIKSHDEEAELDVLDEKAITGQSKIRRVKCLDEVMVQAIKKEKEVDSFEEVDDSMMDVDIPVSESRPEPTLATQDLSAPNEDSLPSLPNHSGTRFLIKKRVVVGNVSRYIPEEKRKLSKFEFKWMIYVRGPPGVEYIVLIPSSSFFNFCSCLAQNADITPFITQVRFHLHPDYAPNEIIDVFSPPFTLTRYGWGEFSVRVRLYFVDPNRNKPQDVIYTLKFDKFMSGRQVLGGEQRYDVELDRATELRESEDNKTVASGPGTAGWVSGSVLEGKDVKGLFGRGRHSKGQMNKGLIAIRKNKEERLKKGKETGEFGMDVKMEDIQEETQDMEVERSASPHNEMDEERIDSEKIVSSLLETRVPQFPLYSDGPANNDASYSILSQAGFQALSEEERFQLESVRAAALLDSIQSDSSIDKTVVSKLTVQNVIQWCRSSGHSVYPQSLPATEATDQKTQPLPLKIRSNPYCRYCGFSHIPSKGSAEDNDDRVTEYCTQHIKPSVQGQVGQSSLSSATRLFESARLQMTSSSNHSSGKVQQPRDLFLLLKQSRATANDLVFMWSTLAAIGLPIPDSDQTVKSSGLIARDESNEGEIELVKDVSSREAVGGLLFEVMRVFVSRLVKQSGNVLKESISDMNPPINLQPHGSADSDKEAAKPLILPVHVRAAIQRVSEFDFLTSKYCASE</sequence>
<comment type="caution">
    <text evidence="5">The sequence shown here is derived from an EMBL/GenBank/DDBJ whole genome shotgun (WGS) entry which is preliminary data.</text>
</comment>
<dbReference type="GO" id="GO:0000785">
    <property type="term" value="C:chromatin"/>
    <property type="evidence" value="ECO:0007669"/>
    <property type="project" value="UniProtKB-ARBA"/>
</dbReference>
<feature type="region of interest" description="Disordered" evidence="3">
    <location>
        <begin position="58"/>
        <end position="77"/>
    </location>
</feature>
<organism evidence="5 6">
    <name type="scientific">Chytriomyces confervae</name>
    <dbReference type="NCBI Taxonomy" id="246404"/>
    <lineage>
        <taxon>Eukaryota</taxon>
        <taxon>Fungi</taxon>
        <taxon>Fungi incertae sedis</taxon>
        <taxon>Chytridiomycota</taxon>
        <taxon>Chytridiomycota incertae sedis</taxon>
        <taxon>Chytridiomycetes</taxon>
        <taxon>Chytridiales</taxon>
        <taxon>Chytriomycetaceae</taxon>
        <taxon>Chytriomyces</taxon>
    </lineage>
</organism>
<gene>
    <name evidence="5" type="ORF">CcCBS67573_g06838</name>
</gene>
<evidence type="ECO:0000256" key="2">
    <source>
        <dbReference type="PROSITE-ProRule" id="PRU00376"/>
    </source>
</evidence>
<dbReference type="CDD" id="cd16907">
    <property type="entry name" value="YEATS_YEATS2_like"/>
    <property type="match status" value="1"/>
</dbReference>
<dbReference type="Pfam" id="PF22951">
    <property type="entry name" value="3HBD"/>
    <property type="match status" value="1"/>
</dbReference>
<dbReference type="Gene3D" id="2.60.40.1970">
    <property type="entry name" value="YEATS domain"/>
    <property type="match status" value="1"/>
</dbReference>